<proteinExistence type="predicted"/>
<organism evidence="1">
    <name type="scientific">marine metagenome</name>
    <dbReference type="NCBI Taxonomy" id="408172"/>
    <lineage>
        <taxon>unclassified sequences</taxon>
        <taxon>metagenomes</taxon>
        <taxon>ecological metagenomes</taxon>
    </lineage>
</organism>
<name>A0A382ZQI0_9ZZZZ</name>
<evidence type="ECO:0000313" key="1">
    <source>
        <dbReference type="EMBL" id="SVD97732.1"/>
    </source>
</evidence>
<dbReference type="Gene3D" id="2.60.40.10">
    <property type="entry name" value="Immunoglobulins"/>
    <property type="match status" value="1"/>
</dbReference>
<dbReference type="InterPro" id="IPR013783">
    <property type="entry name" value="Ig-like_fold"/>
</dbReference>
<feature type="non-terminal residue" evidence="1">
    <location>
        <position position="256"/>
    </location>
</feature>
<dbReference type="AlphaFoldDB" id="A0A382ZQI0"/>
<gene>
    <name evidence="1" type="ORF">METZ01_LOCUS450586</name>
</gene>
<accession>A0A382ZQI0</accession>
<protein>
    <submittedName>
        <fullName evidence="1">Uncharacterized protein</fullName>
    </submittedName>
</protein>
<sequence>GDNSSCEDCANVPNGDSVLDNCGTCDNNPENDCDMDCAGSWGGELVNDECDVCGGPGLGLGSYYMDCWDGSEYCSINNCPIDPSGVSYKIYRNGLGIAIAEVQGLTDYTDLDLDYNEQYCYTVTYVSSGEESHHSNQACAITDAMPIIEGCMSSYACNYDENATVDDGSCWFVNTGCSCEDDQGAVADNCGTCDTDSTNDCTPDCAGTWGGSLVEDECGVCGGDGIADGACDCDGNVDLGCGCGQAGPSGCDETCG</sequence>
<feature type="non-terminal residue" evidence="1">
    <location>
        <position position="1"/>
    </location>
</feature>
<dbReference type="EMBL" id="UINC01185830">
    <property type="protein sequence ID" value="SVD97732.1"/>
    <property type="molecule type" value="Genomic_DNA"/>
</dbReference>
<reference evidence="1" key="1">
    <citation type="submission" date="2018-05" db="EMBL/GenBank/DDBJ databases">
        <authorList>
            <person name="Lanie J.A."/>
            <person name="Ng W.-L."/>
            <person name="Kazmierczak K.M."/>
            <person name="Andrzejewski T.M."/>
            <person name="Davidsen T.M."/>
            <person name="Wayne K.J."/>
            <person name="Tettelin H."/>
            <person name="Glass J.I."/>
            <person name="Rusch D."/>
            <person name="Podicherti R."/>
            <person name="Tsui H.-C.T."/>
            <person name="Winkler M.E."/>
        </authorList>
    </citation>
    <scope>NUCLEOTIDE SEQUENCE</scope>
</reference>